<dbReference type="eggNOG" id="COG0611">
    <property type="taxonomic scope" value="Bacteria"/>
</dbReference>
<dbReference type="InterPro" id="IPR036921">
    <property type="entry name" value="PurM-like_N_sf"/>
</dbReference>
<dbReference type="AlphaFoldDB" id="A6DQ43"/>
<feature type="binding site" evidence="2">
    <location>
        <position position="294"/>
    </location>
    <ligand>
        <name>substrate</name>
    </ligand>
</feature>
<comment type="caution">
    <text evidence="2">Lacks conserved residue(s) required for the propagation of feature annotation.</text>
</comment>
<gene>
    <name evidence="2" type="primary">thiL</name>
    <name evidence="4" type="ORF">LNTAR_24274</name>
</gene>
<dbReference type="STRING" id="313628.LNTAR_24274"/>
<dbReference type="HAMAP" id="MF_02128">
    <property type="entry name" value="TMP_kinase"/>
    <property type="match status" value="1"/>
</dbReference>
<dbReference type="PANTHER" id="PTHR30270:SF0">
    <property type="entry name" value="THIAMINE-MONOPHOSPHATE KINASE"/>
    <property type="match status" value="1"/>
</dbReference>
<comment type="catalytic activity">
    <reaction evidence="2">
        <text>thiamine phosphate + ATP = thiamine diphosphate + ADP</text>
        <dbReference type="Rhea" id="RHEA:15913"/>
        <dbReference type="ChEBI" id="CHEBI:30616"/>
        <dbReference type="ChEBI" id="CHEBI:37575"/>
        <dbReference type="ChEBI" id="CHEBI:58937"/>
        <dbReference type="ChEBI" id="CHEBI:456216"/>
        <dbReference type="EC" id="2.7.4.16"/>
    </reaction>
</comment>
<protein>
    <recommendedName>
        <fullName evidence="2">Thiamine-monophosphate kinase</fullName>
        <shortName evidence="2">TMP kinase</shortName>
        <shortName evidence="2">Thiamine-phosphate kinase</shortName>
        <ecNumber evidence="2">2.7.4.16</ecNumber>
    </recommendedName>
</protein>
<dbReference type="GO" id="GO:0009229">
    <property type="term" value="P:thiamine diphosphate biosynthetic process"/>
    <property type="evidence" value="ECO:0007669"/>
    <property type="project" value="UniProtKB-UniRule"/>
</dbReference>
<dbReference type="PANTHER" id="PTHR30270">
    <property type="entry name" value="THIAMINE-MONOPHOSPHATE KINASE"/>
    <property type="match status" value="1"/>
</dbReference>
<evidence type="ECO:0000256" key="2">
    <source>
        <dbReference type="HAMAP-Rule" id="MF_02128"/>
    </source>
</evidence>
<feature type="binding site" evidence="2">
    <location>
        <position position="193"/>
    </location>
    <ligand>
        <name>ATP</name>
        <dbReference type="ChEBI" id="CHEBI:30616"/>
    </ligand>
</feature>
<dbReference type="PIRSF" id="PIRSF005303">
    <property type="entry name" value="Thiam_monoph_kin"/>
    <property type="match status" value="1"/>
</dbReference>
<name>A6DQ43_9BACT</name>
<comment type="similarity">
    <text evidence="2">Belongs to the thiamine-monophosphate kinase family.</text>
</comment>
<dbReference type="GO" id="GO:0000287">
    <property type="term" value="F:magnesium ion binding"/>
    <property type="evidence" value="ECO:0007669"/>
    <property type="project" value="UniProtKB-UniRule"/>
</dbReference>
<feature type="binding site" evidence="2">
    <location>
        <position position="194"/>
    </location>
    <ligand>
        <name>Mg(2+)</name>
        <dbReference type="ChEBI" id="CHEBI:18420"/>
        <label>5</label>
    </ligand>
</feature>
<dbReference type="InterPro" id="IPR036676">
    <property type="entry name" value="PurM-like_C_sf"/>
</dbReference>
<feature type="binding site" evidence="2">
    <location>
        <position position="52"/>
    </location>
    <ligand>
        <name>substrate</name>
    </ligand>
</feature>
<dbReference type="SUPFAM" id="SSF55326">
    <property type="entry name" value="PurM N-terminal domain-like"/>
    <property type="match status" value="1"/>
</dbReference>
<comment type="pathway">
    <text evidence="2">Cofactor biosynthesis; thiamine diphosphate biosynthesis; thiamine diphosphate from thiamine phosphate: step 1/1.</text>
</comment>
<organism evidence="4 5">
    <name type="scientific">Lentisphaera araneosa HTCC2155</name>
    <dbReference type="NCBI Taxonomy" id="313628"/>
    <lineage>
        <taxon>Bacteria</taxon>
        <taxon>Pseudomonadati</taxon>
        <taxon>Lentisphaerota</taxon>
        <taxon>Lentisphaeria</taxon>
        <taxon>Lentisphaerales</taxon>
        <taxon>Lentisphaeraceae</taxon>
        <taxon>Lentisphaera</taxon>
    </lineage>
</organism>
<feature type="binding site" evidence="2">
    <location>
        <position position="73"/>
    </location>
    <ligand>
        <name>Mg(2+)</name>
        <dbReference type="ChEBI" id="CHEBI:18420"/>
        <label>2</label>
    </ligand>
</feature>
<dbReference type="Gene3D" id="3.90.650.10">
    <property type="entry name" value="PurM-like C-terminal domain"/>
    <property type="match status" value="1"/>
</dbReference>
<feature type="binding site" evidence="2">
    <location>
        <position position="73"/>
    </location>
    <ligand>
        <name>Mg(2+)</name>
        <dbReference type="ChEBI" id="CHEBI:18420"/>
        <label>4</label>
    </ligand>
</feature>
<evidence type="ECO:0000313" key="5">
    <source>
        <dbReference type="Proteomes" id="UP000004947"/>
    </source>
</evidence>
<comment type="miscellaneous">
    <text evidence="2">Reaction mechanism of ThiL seems to utilize a direct, inline transfer of the gamma-phosphate of ATP to TMP rather than a phosphorylated enzyme intermediate.</text>
</comment>
<keyword evidence="2" id="KW-0067">ATP-binding</keyword>
<keyword evidence="2 4" id="KW-0418">Kinase</keyword>
<feature type="binding site" evidence="2">
    <location>
        <position position="45"/>
    </location>
    <ligand>
        <name>Mg(2+)</name>
        <dbReference type="ChEBI" id="CHEBI:18420"/>
        <label>2</label>
    </ligand>
</feature>
<dbReference type="InterPro" id="IPR016188">
    <property type="entry name" value="PurM-like_N"/>
</dbReference>
<keyword evidence="5" id="KW-1185">Reference proteome</keyword>
<feature type="binding site" evidence="2">
    <location>
        <position position="28"/>
    </location>
    <ligand>
        <name>Mg(2+)</name>
        <dbReference type="ChEBI" id="CHEBI:18420"/>
        <label>3</label>
    </ligand>
</feature>
<evidence type="ECO:0000259" key="3">
    <source>
        <dbReference type="Pfam" id="PF00586"/>
    </source>
</evidence>
<feature type="binding site" evidence="2">
    <location>
        <position position="73"/>
    </location>
    <ligand>
        <name>Mg(2+)</name>
        <dbReference type="ChEBI" id="CHEBI:18420"/>
        <label>3</label>
    </ligand>
</feature>
<keyword evidence="2" id="KW-0479">Metal-binding</keyword>
<evidence type="ECO:0000256" key="1">
    <source>
        <dbReference type="ARBA" id="ARBA00022977"/>
    </source>
</evidence>
<dbReference type="SUPFAM" id="SSF56042">
    <property type="entry name" value="PurM C-terminal domain-like"/>
    <property type="match status" value="1"/>
</dbReference>
<comment type="function">
    <text evidence="2">Catalyzes the ATP-dependent phosphorylation of thiamine-monophosphate (TMP) to form thiamine-pyrophosphate (TPP), the active form of vitamin B1.</text>
</comment>
<feature type="binding site" evidence="2">
    <location>
        <position position="28"/>
    </location>
    <ligand>
        <name>Mg(2+)</name>
        <dbReference type="ChEBI" id="CHEBI:18420"/>
        <label>4</label>
    </ligand>
</feature>
<feature type="binding site" evidence="2">
    <location>
        <position position="240"/>
    </location>
    <ligand>
        <name>substrate</name>
    </ligand>
</feature>
<feature type="domain" description="PurM-like N-terminal" evidence="3">
    <location>
        <begin position="26"/>
        <end position="137"/>
    </location>
</feature>
<dbReference type="RefSeq" id="WP_007279974.1">
    <property type="nucleotide sequence ID" value="NZ_ABCK01000018.1"/>
</dbReference>
<proteinExistence type="inferred from homology"/>
<reference evidence="4 5" key="1">
    <citation type="journal article" date="2010" name="J. Bacteriol.">
        <title>Genome sequence of Lentisphaera araneosa HTCC2155T, the type species of the order Lentisphaerales in the phylum Lentisphaerae.</title>
        <authorList>
            <person name="Thrash J.C."/>
            <person name="Cho J.C."/>
            <person name="Vergin K.L."/>
            <person name="Morris R.M."/>
            <person name="Giovannoni S.J."/>
        </authorList>
    </citation>
    <scope>NUCLEOTIDE SEQUENCE [LARGE SCALE GENOMIC DNA]</scope>
    <source>
        <strain evidence="4 5">HTCC2155</strain>
    </source>
</reference>
<feature type="binding site" evidence="2">
    <location>
        <position position="191"/>
    </location>
    <ligand>
        <name>Mg(2+)</name>
        <dbReference type="ChEBI" id="CHEBI:18420"/>
        <label>3</label>
    </ligand>
</feature>
<keyword evidence="2" id="KW-0460">Magnesium</keyword>
<dbReference type="Pfam" id="PF00586">
    <property type="entry name" value="AIRS"/>
    <property type="match status" value="1"/>
</dbReference>
<keyword evidence="2" id="KW-0547">Nucleotide-binding</keyword>
<accession>A6DQ43</accession>
<feature type="binding site" evidence="2">
    <location>
        <position position="45"/>
    </location>
    <ligand>
        <name>Mg(2+)</name>
        <dbReference type="ChEBI" id="CHEBI:18420"/>
        <label>1</label>
    </ligand>
</feature>
<comment type="caution">
    <text evidence="4">The sequence shown here is derived from an EMBL/GenBank/DDBJ whole genome shotgun (WGS) entry which is preliminary data.</text>
</comment>
<dbReference type="Gene3D" id="3.30.1330.10">
    <property type="entry name" value="PurM-like, N-terminal domain"/>
    <property type="match status" value="1"/>
</dbReference>
<dbReference type="GO" id="GO:0005524">
    <property type="term" value="F:ATP binding"/>
    <property type="evidence" value="ECO:0007669"/>
    <property type="project" value="UniProtKB-UniRule"/>
</dbReference>
<dbReference type="GO" id="GO:0009030">
    <property type="term" value="F:thiamine-phosphate kinase activity"/>
    <property type="evidence" value="ECO:0007669"/>
    <property type="project" value="UniProtKB-UniRule"/>
</dbReference>
<keyword evidence="1 2" id="KW-0784">Thiamine biosynthesis</keyword>
<dbReference type="OrthoDB" id="9802811at2"/>
<keyword evidence="2" id="KW-0808">Transferase</keyword>
<evidence type="ECO:0000313" key="4">
    <source>
        <dbReference type="EMBL" id="EDM26284.1"/>
    </source>
</evidence>
<feature type="binding site" evidence="2">
    <location>
        <position position="121"/>
    </location>
    <ligand>
        <name>Mg(2+)</name>
        <dbReference type="ChEBI" id="CHEBI:18420"/>
        <label>1</label>
    </ligand>
</feature>
<feature type="binding site" evidence="2">
    <location>
        <position position="145"/>
    </location>
    <ligand>
        <name>ATP</name>
        <dbReference type="ChEBI" id="CHEBI:30616"/>
    </ligand>
</feature>
<dbReference type="UniPathway" id="UPA00060">
    <property type="reaction ID" value="UER00142"/>
</dbReference>
<feature type="binding site" evidence="2">
    <location>
        <begin position="120"/>
        <end position="121"/>
    </location>
    <ligand>
        <name>ATP</name>
        <dbReference type="ChEBI" id="CHEBI:30616"/>
    </ligand>
</feature>
<dbReference type="CDD" id="cd02194">
    <property type="entry name" value="ThiL"/>
    <property type="match status" value="1"/>
</dbReference>
<dbReference type="EMBL" id="ABCK01000018">
    <property type="protein sequence ID" value="EDM26284.1"/>
    <property type="molecule type" value="Genomic_DNA"/>
</dbReference>
<sequence length="299" mass="32764">MTEDDFLKDLFSKLPSGDAQITVPNGDDSAAFTPTPGMQTLIACDQLIEGRHYLAETPAEICGAKLLKRNLSDIAAMGGIPRYAVLSCNVNSACSEQWLKDFHHGLLKCGEEFSVHLIGGDLASSPGPNAFSLTITGESAKPIQRCGAEDGDLLFSTGEFGLSFPSEHHLHFTPRVEEGKFLSSYAKAMIDVTDGLLLDSQRLLKASANTLDLTFLTQEIPARNFLAKDASLKESFCDGEDYELIFAVGPKRVKELIERWPFSTKLSKIGEFKKGTGKILDDEHILLNFINKGFDHFQS</sequence>
<dbReference type="GO" id="GO:0009228">
    <property type="term" value="P:thiamine biosynthetic process"/>
    <property type="evidence" value="ECO:0007669"/>
    <property type="project" value="UniProtKB-KW"/>
</dbReference>
<dbReference type="EC" id="2.7.4.16" evidence="2"/>
<dbReference type="InterPro" id="IPR006283">
    <property type="entry name" value="ThiL-like"/>
</dbReference>
<dbReference type="Proteomes" id="UP000004947">
    <property type="component" value="Unassembled WGS sequence"/>
</dbReference>